<keyword evidence="2" id="KW-1185">Reference proteome</keyword>
<reference evidence="1" key="2">
    <citation type="submission" date="2013-04" db="UniProtKB">
        <authorList>
            <consortium name="EnsemblPlants"/>
        </authorList>
    </citation>
    <scope>IDENTIFICATION</scope>
</reference>
<dbReference type="Gramene" id="OB09G26440.1">
    <property type="protein sequence ID" value="OB09G26440.1"/>
    <property type="gene ID" value="OB09G26440"/>
</dbReference>
<dbReference type="EnsemblPlants" id="OB09G26440.1">
    <property type="protein sequence ID" value="OB09G26440.1"/>
    <property type="gene ID" value="OB09G26440"/>
</dbReference>
<dbReference type="HOGENOM" id="CLU_2801591_0_0_1"/>
<evidence type="ECO:0000313" key="1">
    <source>
        <dbReference type="EnsemblPlants" id="OB09G26440.1"/>
    </source>
</evidence>
<dbReference type="AlphaFoldDB" id="J3N065"/>
<sequence length="68" mass="8135">PRWYFILVTLDVPKTISNFHYMNDGFIHCLFLRKYHLASETLIPHRSVKRDQTVEQSERTARAFITLI</sequence>
<proteinExistence type="predicted"/>
<evidence type="ECO:0000313" key="2">
    <source>
        <dbReference type="Proteomes" id="UP000006038"/>
    </source>
</evidence>
<organism evidence="1">
    <name type="scientific">Oryza brachyantha</name>
    <name type="common">malo sina</name>
    <dbReference type="NCBI Taxonomy" id="4533"/>
    <lineage>
        <taxon>Eukaryota</taxon>
        <taxon>Viridiplantae</taxon>
        <taxon>Streptophyta</taxon>
        <taxon>Embryophyta</taxon>
        <taxon>Tracheophyta</taxon>
        <taxon>Spermatophyta</taxon>
        <taxon>Magnoliopsida</taxon>
        <taxon>Liliopsida</taxon>
        <taxon>Poales</taxon>
        <taxon>Poaceae</taxon>
        <taxon>BOP clade</taxon>
        <taxon>Oryzoideae</taxon>
        <taxon>Oryzeae</taxon>
        <taxon>Oryzinae</taxon>
        <taxon>Oryza</taxon>
    </lineage>
</organism>
<protein>
    <submittedName>
        <fullName evidence="1">Uncharacterized protein</fullName>
    </submittedName>
</protein>
<accession>J3N065</accession>
<dbReference type="Proteomes" id="UP000006038">
    <property type="component" value="Chromosome 9"/>
</dbReference>
<reference evidence="1" key="1">
    <citation type="journal article" date="2013" name="Nat. Commun.">
        <title>Whole-genome sequencing of Oryza brachyantha reveals mechanisms underlying Oryza genome evolution.</title>
        <authorList>
            <person name="Chen J."/>
            <person name="Huang Q."/>
            <person name="Gao D."/>
            <person name="Wang J."/>
            <person name="Lang Y."/>
            <person name="Liu T."/>
            <person name="Li B."/>
            <person name="Bai Z."/>
            <person name="Luis Goicoechea J."/>
            <person name="Liang C."/>
            <person name="Chen C."/>
            <person name="Zhang W."/>
            <person name="Sun S."/>
            <person name="Liao Y."/>
            <person name="Zhang X."/>
            <person name="Yang L."/>
            <person name="Song C."/>
            <person name="Wang M."/>
            <person name="Shi J."/>
            <person name="Liu G."/>
            <person name="Liu J."/>
            <person name="Zhou H."/>
            <person name="Zhou W."/>
            <person name="Yu Q."/>
            <person name="An N."/>
            <person name="Chen Y."/>
            <person name="Cai Q."/>
            <person name="Wang B."/>
            <person name="Liu B."/>
            <person name="Min J."/>
            <person name="Huang Y."/>
            <person name="Wu H."/>
            <person name="Li Z."/>
            <person name="Zhang Y."/>
            <person name="Yin Y."/>
            <person name="Song W."/>
            <person name="Jiang J."/>
            <person name="Jackson S.A."/>
            <person name="Wing R.A."/>
            <person name="Wang J."/>
            <person name="Chen M."/>
        </authorList>
    </citation>
    <scope>NUCLEOTIDE SEQUENCE [LARGE SCALE GENOMIC DNA]</scope>
    <source>
        <strain evidence="1">cv. IRGC 101232</strain>
    </source>
</reference>
<name>J3N065_ORYBR</name>